<dbReference type="NCBIfam" id="TIGR02436">
    <property type="entry name" value="four helix bundle protein"/>
    <property type="match status" value="1"/>
</dbReference>
<dbReference type="RefSeq" id="WP_089412201.1">
    <property type="nucleotide sequence ID" value="NZ_FZQA01000003.1"/>
</dbReference>
<reference evidence="1 2" key="1">
    <citation type="submission" date="2017-07" db="EMBL/GenBank/DDBJ databases">
        <authorList>
            <person name="Sun Z.S."/>
            <person name="Albrecht U."/>
            <person name="Echele G."/>
            <person name="Lee C.C."/>
        </authorList>
    </citation>
    <scope>NUCLEOTIDE SEQUENCE [LARGE SCALE GENOMIC DNA]</scope>
    <source>
        <strain evidence="1 2">CGMCC 1.12710</strain>
    </source>
</reference>
<accession>A0A239PST2</accession>
<evidence type="ECO:0000313" key="2">
    <source>
        <dbReference type="Proteomes" id="UP000198346"/>
    </source>
</evidence>
<gene>
    <name evidence="1" type="ORF">SAMN06297382_1723</name>
</gene>
<dbReference type="OrthoDB" id="160990at2"/>
<dbReference type="AlphaFoldDB" id="A0A239PST2"/>
<dbReference type="EMBL" id="FZQA01000003">
    <property type="protein sequence ID" value="SNT73325.1"/>
    <property type="molecule type" value="Genomic_DNA"/>
</dbReference>
<dbReference type="InterPro" id="IPR036583">
    <property type="entry name" value="23S_rRNA_IVS_sf"/>
</dbReference>
<name>A0A239PST2_9PROT</name>
<evidence type="ECO:0000313" key="1">
    <source>
        <dbReference type="EMBL" id="SNT73325.1"/>
    </source>
</evidence>
<dbReference type="Pfam" id="PF05635">
    <property type="entry name" value="23S_rRNA_IVP"/>
    <property type="match status" value="1"/>
</dbReference>
<dbReference type="InterPro" id="IPR012657">
    <property type="entry name" value="23S_rRNA-intervening_sequence"/>
</dbReference>
<proteinExistence type="predicted"/>
<dbReference type="Proteomes" id="UP000198346">
    <property type="component" value="Unassembled WGS sequence"/>
</dbReference>
<dbReference type="PANTHER" id="PTHR38471">
    <property type="entry name" value="FOUR HELIX BUNDLE PROTEIN"/>
    <property type="match status" value="1"/>
</dbReference>
<keyword evidence="2" id="KW-1185">Reference proteome</keyword>
<organism evidence="1 2">
    <name type="scientific">Amphiplicatus metriothermophilus</name>
    <dbReference type="NCBI Taxonomy" id="1519374"/>
    <lineage>
        <taxon>Bacteria</taxon>
        <taxon>Pseudomonadati</taxon>
        <taxon>Pseudomonadota</taxon>
        <taxon>Alphaproteobacteria</taxon>
        <taxon>Parvularculales</taxon>
        <taxon>Parvularculaceae</taxon>
        <taxon>Amphiplicatus</taxon>
    </lineage>
</organism>
<sequence length="134" mass="14935">MGSQKITSYRDLIVWKRAMEPVEEVYKLTDAFPKKEEYRLTSQTIRAAISAPANIAEGFMRNTRKDYADFIGIARGSAAELDTLLMLAGRMRYASAESIGQVLGGAEEISRMLNSLRQKLSSSPKTENLKPKTS</sequence>
<dbReference type="PANTHER" id="PTHR38471:SF2">
    <property type="entry name" value="FOUR HELIX BUNDLE PROTEIN"/>
    <property type="match status" value="1"/>
</dbReference>
<dbReference type="CDD" id="cd16377">
    <property type="entry name" value="23S_rRNA_IVP_like"/>
    <property type="match status" value="1"/>
</dbReference>
<dbReference type="SUPFAM" id="SSF158446">
    <property type="entry name" value="IVS-encoded protein-like"/>
    <property type="match status" value="1"/>
</dbReference>
<dbReference type="Gene3D" id="1.20.1440.60">
    <property type="entry name" value="23S rRNA-intervening sequence"/>
    <property type="match status" value="1"/>
</dbReference>
<protein>
    <submittedName>
        <fullName evidence="1">Four helix bundle protein</fullName>
    </submittedName>
</protein>